<feature type="region of interest" description="Disordered" evidence="2">
    <location>
        <begin position="212"/>
        <end position="254"/>
    </location>
</feature>
<protein>
    <recommendedName>
        <fullName evidence="4">FimV N-terminal domain-containing protein</fullName>
    </recommendedName>
</protein>
<evidence type="ECO:0000313" key="6">
    <source>
        <dbReference type="Proteomes" id="UP001500547"/>
    </source>
</evidence>
<feature type="compositionally biased region" description="Basic and acidic residues" evidence="2">
    <location>
        <begin position="225"/>
        <end position="239"/>
    </location>
</feature>
<feature type="transmembrane region" description="Helical" evidence="3">
    <location>
        <begin position="371"/>
        <end position="392"/>
    </location>
</feature>
<comment type="caution">
    <text evidence="5">The sequence shown here is derived from an EMBL/GenBank/DDBJ whole genome shotgun (WGS) entry which is preliminary data.</text>
</comment>
<keyword evidence="3" id="KW-0472">Membrane</keyword>
<evidence type="ECO:0000259" key="4">
    <source>
        <dbReference type="Pfam" id="PF25800"/>
    </source>
</evidence>
<feature type="domain" description="FimV N-terminal" evidence="4">
    <location>
        <begin position="15"/>
        <end position="116"/>
    </location>
</feature>
<feature type="coiled-coil region" evidence="1">
    <location>
        <begin position="258"/>
        <end position="326"/>
    </location>
</feature>
<name>A0ABP9Q8Z2_9RHOO</name>
<feature type="region of interest" description="Disordered" evidence="2">
    <location>
        <begin position="678"/>
        <end position="698"/>
    </location>
</feature>
<keyword evidence="1" id="KW-0175">Coiled coil</keyword>
<reference evidence="6" key="1">
    <citation type="journal article" date="2019" name="Int. J. Syst. Evol. Microbiol.">
        <title>The Global Catalogue of Microorganisms (GCM) 10K type strain sequencing project: providing services to taxonomists for standard genome sequencing and annotation.</title>
        <authorList>
            <consortium name="The Broad Institute Genomics Platform"/>
            <consortium name="The Broad Institute Genome Sequencing Center for Infectious Disease"/>
            <person name="Wu L."/>
            <person name="Ma J."/>
        </authorList>
    </citation>
    <scope>NUCLEOTIDE SEQUENCE [LARGE SCALE GENOMIC DNA]</scope>
    <source>
        <strain evidence="6">JCM 18715</strain>
    </source>
</reference>
<dbReference type="EMBL" id="BAABLD010000002">
    <property type="protein sequence ID" value="GAA5158632.1"/>
    <property type="molecule type" value="Genomic_DNA"/>
</dbReference>
<sequence>MALCGTSWFGLAQAVGLGDAETSSRLGQLLHARIAVQANVDEEISADCIRLEGPRRDAGEDLPWLRTGRLRLESRNGKPVIIVSSVDTISSPILMFAIRVDCGTALRREYTLLLNPAEVVDTPASRPSAPIETPPSPNAGTLRTTQGETLQSIAGSLFPNDRGLQARYITMLRQQNPGKLNTFQNHTPLPPNTELAAPEIGAVMNSAATPAAQTLAPRPVQASSLERKNTPRPVAERPAPRPQPRLVLGRGDSSLQMATQLEGRKELSEVERERLRTELQLIATLDEKIATQLELSEKLRQLEALQTRLQSDVQALESKLQAQQSALVPAADSTLATSASVAGSAPAASTAPTIAITPKVIAQKPGLESAFPWWVITALASAIVGALVLVWLKWRTRTGTDNTASNLSPQPESAQASETAADNLFEPLSEDDIWPDLAPGKSPATRPELADLPSLSEHGPASVLHIVEDVEEHDSAVELAEIMLSFGRVQGAAQTLADYIRANPLQAVKPWVKLLEVYKAGDMRAEFEALTLQLNKTFNVKPVAWDDFEIAMRAPESLEHIPHVQERLCRVWGTRECQAWLHQLLRDNRQGTRQGFPLAIVDEILLLLAILEASLGPYRPEHDPEQETPLTALPATVATTTTRLTETTLTRNASPTFPDLELGTETADLTRTLHINLDDLPDSDDTRTSMEPRRLDLD</sequence>
<dbReference type="Proteomes" id="UP001500547">
    <property type="component" value="Unassembled WGS sequence"/>
</dbReference>
<evidence type="ECO:0000256" key="3">
    <source>
        <dbReference type="SAM" id="Phobius"/>
    </source>
</evidence>
<keyword evidence="3" id="KW-1133">Transmembrane helix</keyword>
<keyword evidence="3" id="KW-0812">Transmembrane</keyword>
<feature type="region of interest" description="Disordered" evidence="2">
    <location>
        <begin position="435"/>
        <end position="456"/>
    </location>
</feature>
<organism evidence="5 6">
    <name type="scientific">Viridibacterium curvum</name>
    <dbReference type="NCBI Taxonomy" id="1101404"/>
    <lineage>
        <taxon>Bacteria</taxon>
        <taxon>Pseudomonadati</taxon>
        <taxon>Pseudomonadota</taxon>
        <taxon>Betaproteobacteria</taxon>
        <taxon>Rhodocyclales</taxon>
        <taxon>Rhodocyclaceae</taxon>
        <taxon>Viridibacterium</taxon>
    </lineage>
</organism>
<proteinExistence type="predicted"/>
<accession>A0ABP9Q8Z2</accession>
<gene>
    <name evidence="5" type="ORF">GCM10025770_03390</name>
</gene>
<evidence type="ECO:0000256" key="2">
    <source>
        <dbReference type="SAM" id="MobiDB-lite"/>
    </source>
</evidence>
<keyword evidence="6" id="KW-1185">Reference proteome</keyword>
<dbReference type="InterPro" id="IPR057840">
    <property type="entry name" value="FimV_N"/>
</dbReference>
<evidence type="ECO:0000256" key="1">
    <source>
        <dbReference type="SAM" id="Coils"/>
    </source>
</evidence>
<evidence type="ECO:0000313" key="5">
    <source>
        <dbReference type="EMBL" id="GAA5158632.1"/>
    </source>
</evidence>
<dbReference type="Pfam" id="PF25800">
    <property type="entry name" value="FimV_N"/>
    <property type="match status" value="1"/>
</dbReference>
<feature type="region of interest" description="Disordered" evidence="2">
    <location>
        <begin position="400"/>
        <end position="419"/>
    </location>
</feature>
<feature type="compositionally biased region" description="Basic and acidic residues" evidence="2">
    <location>
        <begin position="684"/>
        <end position="698"/>
    </location>
</feature>